<dbReference type="EMBL" id="CCYA01000277">
    <property type="protein sequence ID" value="CEH19181.1"/>
    <property type="molecule type" value="Genomic_DNA"/>
</dbReference>
<dbReference type="AlphaFoldDB" id="A0A0P1BQK4"/>
<dbReference type="InterPro" id="IPR036610">
    <property type="entry name" value="PEBP-like_sf"/>
</dbReference>
<reference evidence="2 3" key="1">
    <citation type="submission" date="2014-09" db="EMBL/GenBank/DDBJ databases">
        <authorList>
            <person name="Magalhaes I.L.F."/>
            <person name="Oliveira U."/>
            <person name="Santos F.R."/>
            <person name="Vidigal T.H.D.A."/>
            <person name="Brescovit A.D."/>
            <person name="Santos A.J."/>
        </authorList>
    </citation>
    <scope>NUCLEOTIDE SEQUENCE [LARGE SCALE GENOMIC DNA]</scope>
</reference>
<dbReference type="Proteomes" id="UP000054845">
    <property type="component" value="Unassembled WGS sequence"/>
</dbReference>
<name>A0A0P1BQK4_9BASI</name>
<sequence>MSFPPAASRSMLRVGGVLRSQVRALNSSSSARQASPAPLPSDEGSSQQSSRSWTPALASGVEVAYDEALKYIYANQAQLRDEVKNLRGRLEGLAKGSEEEASRLKERILSVEIASEVNDPAVRAEFGSGKADLTRPVHLHLHQLWWHRRILPRLLERIKLQYVVPDVIESLTPRVDLRLSFGSGTGYTDHSSDGGEVGTGVWVPARDSLQAPHVTAAGWRVGVIGWCETFHSLADEPRLILKRGILPSHTSVWAQRGIAEPRYGREPRRNMFRDPETGRLPSRYFRSLPTDAVALSASE</sequence>
<evidence type="ECO:0000313" key="3">
    <source>
        <dbReference type="Proteomes" id="UP000054845"/>
    </source>
</evidence>
<dbReference type="Gene3D" id="1.20.58.1180">
    <property type="match status" value="1"/>
</dbReference>
<keyword evidence="2" id="KW-0689">Ribosomal protein</keyword>
<feature type="compositionally biased region" description="Low complexity" evidence="1">
    <location>
        <begin position="27"/>
        <end position="36"/>
    </location>
</feature>
<organism evidence="2 3">
    <name type="scientific">Ceraceosorus bombacis</name>
    <dbReference type="NCBI Taxonomy" id="401625"/>
    <lineage>
        <taxon>Eukaryota</taxon>
        <taxon>Fungi</taxon>
        <taxon>Dikarya</taxon>
        <taxon>Basidiomycota</taxon>
        <taxon>Ustilaginomycotina</taxon>
        <taxon>Exobasidiomycetes</taxon>
        <taxon>Ceraceosorales</taxon>
        <taxon>Ceraceosoraceae</taxon>
        <taxon>Ceraceosorus</taxon>
    </lineage>
</organism>
<dbReference type="OrthoDB" id="2153661at2759"/>
<dbReference type="GO" id="GO:0005840">
    <property type="term" value="C:ribosome"/>
    <property type="evidence" value="ECO:0007669"/>
    <property type="project" value="UniProtKB-KW"/>
</dbReference>
<dbReference type="STRING" id="401625.A0A0P1BQK4"/>
<keyword evidence="2" id="KW-0687">Ribonucleoprotein</keyword>
<evidence type="ECO:0000313" key="2">
    <source>
        <dbReference type="EMBL" id="CEH19181.1"/>
    </source>
</evidence>
<keyword evidence="3" id="KW-1185">Reference proteome</keyword>
<accession>A0A0P1BQK4</accession>
<dbReference type="Gene3D" id="3.90.280.10">
    <property type="entry name" value="PEBP-like"/>
    <property type="match status" value="1"/>
</dbReference>
<feature type="region of interest" description="Disordered" evidence="1">
    <location>
        <begin position="25"/>
        <end position="53"/>
    </location>
</feature>
<evidence type="ECO:0000256" key="1">
    <source>
        <dbReference type="SAM" id="MobiDB-lite"/>
    </source>
</evidence>
<protein>
    <submittedName>
        <fullName evidence="2">54S RIBOSOMAL PROTEIN L35, MITOCHONDRIAL</fullName>
    </submittedName>
</protein>
<proteinExistence type="predicted"/>